<dbReference type="GO" id="GO:0005524">
    <property type="term" value="F:ATP binding"/>
    <property type="evidence" value="ECO:0007669"/>
    <property type="project" value="UniProtKB-KW"/>
</dbReference>
<accession>A0A1W2BDA0</accession>
<dbReference type="RefSeq" id="WP_084068409.1">
    <property type="nucleotide sequence ID" value="NZ_FWXY01000008.1"/>
</dbReference>
<evidence type="ECO:0000256" key="1">
    <source>
        <dbReference type="ARBA" id="ARBA00011040"/>
    </source>
</evidence>
<evidence type="ECO:0000313" key="6">
    <source>
        <dbReference type="Proteomes" id="UP000192418"/>
    </source>
</evidence>
<dbReference type="Pfam" id="PF02374">
    <property type="entry name" value="ArsA_ATPase"/>
    <property type="match status" value="2"/>
</dbReference>
<dbReference type="InterPro" id="IPR025723">
    <property type="entry name" value="ArsA/GET3_ATPase-like"/>
</dbReference>
<dbReference type="NCBIfam" id="TIGR00345">
    <property type="entry name" value="GET3_arsA_TRC40"/>
    <property type="match status" value="2"/>
</dbReference>
<comment type="similarity">
    <text evidence="1">Belongs to the arsA ATPase family.</text>
</comment>
<feature type="domain" description="ArsA/GET3 Anion-transporting ATPase-like" evidence="4">
    <location>
        <begin position="13"/>
        <end position="301"/>
    </location>
</feature>
<proteinExistence type="inferred from homology"/>
<dbReference type="GO" id="GO:0016887">
    <property type="term" value="F:ATP hydrolysis activity"/>
    <property type="evidence" value="ECO:0007669"/>
    <property type="project" value="InterPro"/>
</dbReference>
<evidence type="ECO:0000256" key="2">
    <source>
        <dbReference type="ARBA" id="ARBA00052296"/>
    </source>
</evidence>
<dbReference type="Proteomes" id="UP000192418">
    <property type="component" value="Unassembled WGS sequence"/>
</dbReference>
<dbReference type="EMBL" id="FWXY01000008">
    <property type="protein sequence ID" value="SMC70947.1"/>
    <property type="molecule type" value="Genomic_DNA"/>
</dbReference>
<dbReference type="SUPFAM" id="SSF52540">
    <property type="entry name" value="P-loop containing nucleoside triphosphate hydrolases"/>
    <property type="match status" value="2"/>
</dbReference>
<protein>
    <recommendedName>
        <fullName evidence="3">arsenite-transporting ATPase</fullName>
        <ecNumber evidence="3">7.3.2.7</ecNumber>
    </recommendedName>
</protein>
<dbReference type="OrthoDB" id="9780677at2"/>
<dbReference type="GO" id="GO:0015446">
    <property type="term" value="F:ATPase-coupled arsenite transmembrane transporter activity"/>
    <property type="evidence" value="ECO:0007669"/>
    <property type="project" value="UniProtKB-EC"/>
</dbReference>
<keyword evidence="5" id="KW-0067">ATP-binding</keyword>
<reference evidence="5 6" key="1">
    <citation type="submission" date="2017-04" db="EMBL/GenBank/DDBJ databases">
        <authorList>
            <person name="Afonso C.L."/>
            <person name="Miller P.J."/>
            <person name="Scott M.A."/>
            <person name="Spackman E."/>
            <person name="Goraichik I."/>
            <person name="Dimitrov K.M."/>
            <person name="Suarez D.L."/>
            <person name="Swayne D.E."/>
        </authorList>
    </citation>
    <scope>NUCLEOTIDE SEQUENCE [LARGE SCALE GENOMIC DNA]</scope>
    <source>
        <strain evidence="5 6">DSM 3385</strain>
    </source>
</reference>
<keyword evidence="5" id="KW-0547">Nucleotide-binding</keyword>
<dbReference type="InterPro" id="IPR027417">
    <property type="entry name" value="P-loop_NTPase"/>
</dbReference>
<dbReference type="InterPro" id="IPR016300">
    <property type="entry name" value="ATPase_ArsA/GET3"/>
</dbReference>
<dbReference type="EC" id="7.3.2.7" evidence="3"/>
<gene>
    <name evidence="5" type="ORF">SAMN02746065_1086</name>
</gene>
<evidence type="ECO:0000313" key="5">
    <source>
        <dbReference type="EMBL" id="SMC70947.1"/>
    </source>
</evidence>
<evidence type="ECO:0000256" key="3">
    <source>
        <dbReference type="ARBA" id="ARBA00066752"/>
    </source>
</evidence>
<name>A0A1W2BDA0_9BACT</name>
<organism evidence="5 6">
    <name type="scientific">Desulfocicer vacuolatum DSM 3385</name>
    <dbReference type="NCBI Taxonomy" id="1121400"/>
    <lineage>
        <taxon>Bacteria</taxon>
        <taxon>Pseudomonadati</taxon>
        <taxon>Thermodesulfobacteriota</taxon>
        <taxon>Desulfobacteria</taxon>
        <taxon>Desulfobacterales</taxon>
        <taxon>Desulfobacteraceae</taxon>
        <taxon>Desulfocicer</taxon>
    </lineage>
</organism>
<sequence length="638" mass="71449">MTSNHFLNGEMFKLVFFGGKGGVGKTTCAVSHALNLAVSRPEDSFLLVSTDPAHSVNDSISTFHIPSNLEIRELDAAKALDTFKLNHREKLRMIASRGTFFDEPDIDQVLELSLPGLDELMAFLEISQWINSEQYESVIVDTAPTGHTLRLLEMPKLINGWLNALDILLAKHRYMKKIFQGSYKKDDIDVFLLDLANSVKTMEKRFSDKKKCRFVPVFLAEPLSLSETQTLLSRLKKGKFPVTDLIVNRIYPLTDCPVCAGEHHGQIQRLGQFFHTIPDLNIWAVPLYPKEILGDVLTDTFWQGIYSVTPSLQSANAVSAETRSQIDVENCAPWPVDDLNLLIFAGKGGVGKTTMACATACGVAENNKNRQVLIFSTDPAHSLSQCFDTPIGPVPVKLTPRLSAVEIDASKDFNALKKAYEDELQNFLTDFSSSLDLTFDQQVMEQLMELAPPGLDEVMALNMAMDFISAGSCDLLILDSAPTGHLIRLLQTPELMDQWLKVIFNLLLKYKNFFRLPKLSVKLIKMSKSLKMLRRILTDPEKSALYAVSILNHMALEETRDLLSACHDMNINVPVVFLNMATHADNCPLCTAVSQRESKIKKQFAADYPDLIQPVIYRNPMELQGIEILKELAANMYE</sequence>
<keyword evidence="6" id="KW-1185">Reference proteome</keyword>
<comment type="catalytic activity">
    <reaction evidence="2">
        <text>arsenite(in) + ATP + H2O = arsenite(out) + ADP + phosphate + H(+)</text>
        <dbReference type="Rhea" id="RHEA:11348"/>
        <dbReference type="ChEBI" id="CHEBI:15377"/>
        <dbReference type="ChEBI" id="CHEBI:15378"/>
        <dbReference type="ChEBI" id="CHEBI:29242"/>
        <dbReference type="ChEBI" id="CHEBI:30616"/>
        <dbReference type="ChEBI" id="CHEBI:43474"/>
        <dbReference type="ChEBI" id="CHEBI:456216"/>
        <dbReference type="EC" id="7.3.2.7"/>
    </reaction>
</comment>
<dbReference type="CDD" id="cd02035">
    <property type="entry name" value="ArsA"/>
    <property type="match status" value="2"/>
</dbReference>
<dbReference type="PANTHER" id="PTHR10803:SF3">
    <property type="entry name" value="ATPASE GET3"/>
    <property type="match status" value="1"/>
</dbReference>
<dbReference type="STRING" id="1121400.SAMN02746065_1086"/>
<dbReference type="Gene3D" id="3.40.50.300">
    <property type="entry name" value="P-loop containing nucleotide triphosphate hydrolases"/>
    <property type="match status" value="2"/>
</dbReference>
<feature type="domain" description="ArsA/GET3 Anion-transporting ATPase-like" evidence="4">
    <location>
        <begin position="341"/>
        <end position="638"/>
    </location>
</feature>
<dbReference type="PANTHER" id="PTHR10803">
    <property type="entry name" value="ARSENICAL PUMP-DRIVING ATPASE ARSENITE-TRANSLOCATING ATPASE"/>
    <property type="match status" value="1"/>
</dbReference>
<evidence type="ECO:0000259" key="4">
    <source>
        <dbReference type="Pfam" id="PF02374"/>
    </source>
</evidence>
<dbReference type="AlphaFoldDB" id="A0A1W2BDA0"/>